<reference evidence="2 3" key="1">
    <citation type="submission" date="2024-01" db="EMBL/GenBank/DDBJ databases">
        <title>The complete chloroplast genome sequence of Lithospermum erythrorhizon: insights into the phylogenetic relationship among Boraginaceae species and the maternal lineages of purple gromwells.</title>
        <authorList>
            <person name="Okada T."/>
            <person name="Watanabe K."/>
        </authorList>
    </citation>
    <scope>NUCLEOTIDE SEQUENCE [LARGE SCALE GENOMIC DNA]</scope>
</reference>
<keyword evidence="3" id="KW-1185">Reference proteome</keyword>
<proteinExistence type="predicted"/>
<dbReference type="EMBL" id="BAABME010000423">
    <property type="protein sequence ID" value="GAA0142667.1"/>
    <property type="molecule type" value="Genomic_DNA"/>
</dbReference>
<dbReference type="InterPro" id="IPR013103">
    <property type="entry name" value="RVT_2"/>
</dbReference>
<dbReference type="InterPro" id="IPR043502">
    <property type="entry name" value="DNA/RNA_pol_sf"/>
</dbReference>
<accession>A0AAV3NUY4</accession>
<feature type="domain" description="Reverse transcriptase Ty1/copia-type" evidence="1">
    <location>
        <begin position="69"/>
        <end position="186"/>
    </location>
</feature>
<organism evidence="2 3">
    <name type="scientific">Lithospermum erythrorhizon</name>
    <name type="common">Purple gromwell</name>
    <name type="synonym">Lithospermum officinale var. erythrorhizon</name>
    <dbReference type="NCBI Taxonomy" id="34254"/>
    <lineage>
        <taxon>Eukaryota</taxon>
        <taxon>Viridiplantae</taxon>
        <taxon>Streptophyta</taxon>
        <taxon>Embryophyta</taxon>
        <taxon>Tracheophyta</taxon>
        <taxon>Spermatophyta</taxon>
        <taxon>Magnoliopsida</taxon>
        <taxon>eudicotyledons</taxon>
        <taxon>Gunneridae</taxon>
        <taxon>Pentapetalae</taxon>
        <taxon>asterids</taxon>
        <taxon>lamiids</taxon>
        <taxon>Boraginales</taxon>
        <taxon>Boraginaceae</taxon>
        <taxon>Boraginoideae</taxon>
        <taxon>Lithospermeae</taxon>
        <taxon>Lithospermum</taxon>
    </lineage>
</organism>
<protein>
    <recommendedName>
        <fullName evidence="1">Reverse transcriptase Ty1/copia-type domain-containing protein</fullName>
    </recommendedName>
</protein>
<dbReference type="AlphaFoldDB" id="A0AAV3NUY4"/>
<dbReference type="Pfam" id="PF07727">
    <property type="entry name" value="RVT_2"/>
    <property type="match status" value="1"/>
</dbReference>
<dbReference type="SUPFAM" id="SSF56672">
    <property type="entry name" value="DNA/RNA polymerases"/>
    <property type="match status" value="1"/>
</dbReference>
<gene>
    <name evidence="2" type="ORF">LIER_03511</name>
</gene>
<sequence length="188" mass="22213">MQDELLQFQKNDVWELVPQPRDHNIIGTKWIYKKKSDEQGVVTRNKARLMAQGYSQVEGVDFEETFSPVARLKKALYGLKQAPRAWYERLTKYLLTKGYARGGTDKTLFIKYENFKLMVAQIYVDDIIFGGMSEQLIRQLVQWMESEFEMSMVRELNCFLGFQVKQMKDSFFISQSKYAKNLVKKFWA</sequence>
<name>A0AAV3NUY4_LITER</name>
<evidence type="ECO:0000313" key="2">
    <source>
        <dbReference type="EMBL" id="GAA0142667.1"/>
    </source>
</evidence>
<evidence type="ECO:0000259" key="1">
    <source>
        <dbReference type="Pfam" id="PF07727"/>
    </source>
</evidence>
<evidence type="ECO:0000313" key="3">
    <source>
        <dbReference type="Proteomes" id="UP001454036"/>
    </source>
</evidence>
<comment type="caution">
    <text evidence="2">The sequence shown here is derived from an EMBL/GenBank/DDBJ whole genome shotgun (WGS) entry which is preliminary data.</text>
</comment>
<dbReference type="Proteomes" id="UP001454036">
    <property type="component" value="Unassembled WGS sequence"/>
</dbReference>